<sequence>MLKLLIVLLPIFLNIFLTSTEAILKKNDSERIQKAISSLSVKQIPEAFKNRIKNEKSNWCCQINVPIENLQQTRVISYSSVKSGTHRCGYQSCGFLGWGSCTKWCLAYWTETMYQLETYEVTHQNPCPTEHVICCADHFLIMDHCFHINEIQNNLELLTILNNQGIVLPPIGK</sequence>
<accession>A0A3M7P7Z8</accession>
<protein>
    <submittedName>
        <fullName evidence="2">Uncharacterized protein</fullName>
    </submittedName>
</protein>
<evidence type="ECO:0000313" key="2">
    <source>
        <dbReference type="EMBL" id="RMZ94824.1"/>
    </source>
</evidence>
<organism evidence="2 3">
    <name type="scientific">Brachionus plicatilis</name>
    <name type="common">Marine rotifer</name>
    <name type="synonym">Brachionus muelleri</name>
    <dbReference type="NCBI Taxonomy" id="10195"/>
    <lineage>
        <taxon>Eukaryota</taxon>
        <taxon>Metazoa</taxon>
        <taxon>Spiralia</taxon>
        <taxon>Gnathifera</taxon>
        <taxon>Rotifera</taxon>
        <taxon>Eurotatoria</taxon>
        <taxon>Monogononta</taxon>
        <taxon>Pseudotrocha</taxon>
        <taxon>Ploima</taxon>
        <taxon>Brachionidae</taxon>
        <taxon>Brachionus</taxon>
    </lineage>
</organism>
<dbReference type="Proteomes" id="UP000276133">
    <property type="component" value="Unassembled WGS sequence"/>
</dbReference>
<dbReference type="OrthoDB" id="9975888at2759"/>
<proteinExistence type="predicted"/>
<dbReference type="EMBL" id="REGN01012785">
    <property type="protein sequence ID" value="RMZ94824.1"/>
    <property type="molecule type" value="Genomic_DNA"/>
</dbReference>
<comment type="caution">
    <text evidence="2">The sequence shown here is derived from an EMBL/GenBank/DDBJ whole genome shotgun (WGS) entry which is preliminary data.</text>
</comment>
<evidence type="ECO:0000313" key="3">
    <source>
        <dbReference type="Proteomes" id="UP000276133"/>
    </source>
</evidence>
<gene>
    <name evidence="2" type="ORF">BpHYR1_032872</name>
</gene>
<keyword evidence="1" id="KW-0732">Signal</keyword>
<reference evidence="2 3" key="1">
    <citation type="journal article" date="2018" name="Sci. Rep.">
        <title>Genomic signatures of local adaptation to the degree of environmental predictability in rotifers.</title>
        <authorList>
            <person name="Franch-Gras L."/>
            <person name="Hahn C."/>
            <person name="Garcia-Roger E.M."/>
            <person name="Carmona M.J."/>
            <person name="Serra M."/>
            <person name="Gomez A."/>
        </authorList>
    </citation>
    <scope>NUCLEOTIDE SEQUENCE [LARGE SCALE GENOMIC DNA]</scope>
    <source>
        <strain evidence="2">HYR1</strain>
    </source>
</reference>
<name>A0A3M7P7Z8_BRAPC</name>
<feature type="chain" id="PRO_5018157674" evidence="1">
    <location>
        <begin position="23"/>
        <end position="173"/>
    </location>
</feature>
<evidence type="ECO:0000256" key="1">
    <source>
        <dbReference type="SAM" id="SignalP"/>
    </source>
</evidence>
<feature type="signal peptide" evidence="1">
    <location>
        <begin position="1"/>
        <end position="22"/>
    </location>
</feature>
<keyword evidence="3" id="KW-1185">Reference proteome</keyword>
<dbReference type="AlphaFoldDB" id="A0A3M7P7Z8"/>